<organism evidence="8 9">
    <name type="scientific">Kitasatospora griseola</name>
    <name type="common">Streptomyces griseolosporeus</name>
    <dbReference type="NCBI Taxonomy" id="2064"/>
    <lineage>
        <taxon>Bacteria</taxon>
        <taxon>Bacillati</taxon>
        <taxon>Actinomycetota</taxon>
        <taxon>Actinomycetes</taxon>
        <taxon>Kitasatosporales</taxon>
        <taxon>Streptomycetaceae</taxon>
        <taxon>Kitasatospora</taxon>
    </lineage>
</organism>
<dbReference type="InterPro" id="IPR001867">
    <property type="entry name" value="OmpR/PhoB-type_DNA-bd"/>
</dbReference>
<keyword evidence="3" id="KW-0805">Transcription regulation</keyword>
<comment type="caution">
    <text evidence="8">The sequence shown here is derived from an EMBL/GenBank/DDBJ whole genome shotgun (WGS) entry which is preliminary data.</text>
</comment>
<name>A0A0D0PQC7_KITGR</name>
<dbReference type="PANTHER" id="PTHR35807:SF1">
    <property type="entry name" value="TRANSCRIPTIONAL REGULATOR REDD"/>
    <property type="match status" value="1"/>
</dbReference>
<feature type="DNA-binding region" description="OmpR/PhoB-type" evidence="6">
    <location>
        <begin position="1"/>
        <end position="104"/>
    </location>
</feature>
<dbReference type="PATRIC" id="fig|2064.6.peg.2344"/>
<evidence type="ECO:0000256" key="2">
    <source>
        <dbReference type="ARBA" id="ARBA00023012"/>
    </source>
</evidence>
<dbReference type="SMART" id="SM01043">
    <property type="entry name" value="BTAD"/>
    <property type="match status" value="1"/>
</dbReference>
<dbReference type="GO" id="GO:0000160">
    <property type="term" value="P:phosphorelay signal transduction system"/>
    <property type="evidence" value="ECO:0007669"/>
    <property type="project" value="UniProtKB-KW"/>
</dbReference>
<proteinExistence type="inferred from homology"/>
<evidence type="ECO:0000256" key="5">
    <source>
        <dbReference type="ARBA" id="ARBA00023163"/>
    </source>
</evidence>
<sequence length="274" mass="30391">MKVRVLGEFEATEDGRSVAPSAAKPRQILALLALSAGQVVPVTSLMEELWDHSMPRSAATTLQTYILQLRRQVQRALAAQDHADPAAGAKTVLATRYNGYLLDLRGEETDVQQFERLAAAGSRAQEANDPEAASRLLGSALALWRGPVLADVQTGPRLAIEVMRLEETRLGILERRIEADLRLGRHHTLLGELAVLAAEHPWHENLHALHMIALYRCGRQWRALDIYQRLRATLIEEFGLEPSARLQHLQRAILESSPELDGVGRWAPAHELTG</sequence>
<dbReference type="GO" id="GO:0003677">
    <property type="term" value="F:DNA binding"/>
    <property type="evidence" value="ECO:0007669"/>
    <property type="project" value="UniProtKB-UniRule"/>
</dbReference>
<keyword evidence="4 6" id="KW-0238">DNA-binding</keyword>
<dbReference type="PROSITE" id="PS51755">
    <property type="entry name" value="OMPR_PHOB"/>
    <property type="match status" value="1"/>
</dbReference>
<evidence type="ECO:0000256" key="4">
    <source>
        <dbReference type="ARBA" id="ARBA00023125"/>
    </source>
</evidence>
<dbReference type="GO" id="GO:0006355">
    <property type="term" value="P:regulation of DNA-templated transcription"/>
    <property type="evidence" value="ECO:0007669"/>
    <property type="project" value="InterPro"/>
</dbReference>
<dbReference type="CDD" id="cd15831">
    <property type="entry name" value="BTAD"/>
    <property type="match status" value="1"/>
</dbReference>
<dbReference type="SUPFAM" id="SSF46894">
    <property type="entry name" value="C-terminal effector domain of the bipartite response regulators"/>
    <property type="match status" value="1"/>
</dbReference>
<dbReference type="OrthoDB" id="4336084at2"/>
<comment type="similarity">
    <text evidence="1">Belongs to the AfsR/DnrI/RedD regulatory family.</text>
</comment>
<keyword evidence="2" id="KW-0902">Two-component regulatory system</keyword>
<dbReference type="SMART" id="SM00862">
    <property type="entry name" value="Trans_reg_C"/>
    <property type="match status" value="1"/>
</dbReference>
<keyword evidence="9" id="KW-1185">Reference proteome</keyword>
<dbReference type="Pfam" id="PF00486">
    <property type="entry name" value="Trans_reg_C"/>
    <property type="match status" value="1"/>
</dbReference>
<dbReference type="Pfam" id="PF03704">
    <property type="entry name" value="BTAD"/>
    <property type="match status" value="1"/>
</dbReference>
<dbReference type="InterPro" id="IPR005158">
    <property type="entry name" value="BTAD"/>
</dbReference>
<dbReference type="Gene3D" id="1.25.40.10">
    <property type="entry name" value="Tetratricopeptide repeat domain"/>
    <property type="match status" value="1"/>
</dbReference>
<dbReference type="InterPro" id="IPR036388">
    <property type="entry name" value="WH-like_DNA-bd_sf"/>
</dbReference>
<evidence type="ECO:0000256" key="6">
    <source>
        <dbReference type="PROSITE-ProRule" id="PRU01091"/>
    </source>
</evidence>
<reference evidence="8 9" key="1">
    <citation type="submission" date="2015-02" db="EMBL/GenBank/DDBJ databases">
        <title>Draft genome sequence of Kitasatospora griseola MF730-N6, a bafilomycin, terpentecin and satosporin producer.</title>
        <authorList>
            <person name="Arens J.C."/>
            <person name="Haltli B."/>
            <person name="Kerr R.G."/>
        </authorList>
    </citation>
    <scope>NUCLEOTIDE SEQUENCE [LARGE SCALE GENOMIC DNA]</scope>
    <source>
        <strain evidence="8 9">MF730-N6</strain>
    </source>
</reference>
<dbReference type="RefSeq" id="WP_043910483.1">
    <property type="nucleotide sequence ID" value="NZ_BMRI01000002.1"/>
</dbReference>
<dbReference type="EMBL" id="JXZB01000002">
    <property type="protein sequence ID" value="KIQ64699.1"/>
    <property type="molecule type" value="Genomic_DNA"/>
</dbReference>
<dbReference type="Gene3D" id="1.10.10.10">
    <property type="entry name" value="Winged helix-like DNA-binding domain superfamily/Winged helix DNA-binding domain"/>
    <property type="match status" value="1"/>
</dbReference>
<dbReference type="Proteomes" id="UP000032066">
    <property type="component" value="Unassembled WGS sequence"/>
</dbReference>
<accession>A0A0D0PQC7</accession>
<dbReference type="InterPro" id="IPR011990">
    <property type="entry name" value="TPR-like_helical_dom_sf"/>
</dbReference>
<dbReference type="AlphaFoldDB" id="A0A0D0PQC7"/>
<dbReference type="STRING" id="2064.TR51_10935"/>
<gene>
    <name evidence="8" type="ORF">TR51_10935</name>
</gene>
<protein>
    <submittedName>
        <fullName evidence="8">Regulatory protein</fullName>
    </submittedName>
</protein>
<keyword evidence="5" id="KW-0804">Transcription</keyword>
<evidence type="ECO:0000256" key="1">
    <source>
        <dbReference type="ARBA" id="ARBA00005820"/>
    </source>
</evidence>
<evidence type="ECO:0000256" key="3">
    <source>
        <dbReference type="ARBA" id="ARBA00023015"/>
    </source>
</evidence>
<evidence type="ECO:0000313" key="8">
    <source>
        <dbReference type="EMBL" id="KIQ64699.1"/>
    </source>
</evidence>
<dbReference type="InterPro" id="IPR016032">
    <property type="entry name" value="Sig_transdc_resp-reg_C-effctor"/>
</dbReference>
<dbReference type="PANTHER" id="PTHR35807">
    <property type="entry name" value="TRANSCRIPTIONAL REGULATOR REDD-RELATED"/>
    <property type="match status" value="1"/>
</dbReference>
<dbReference type="InterPro" id="IPR051677">
    <property type="entry name" value="AfsR-DnrI-RedD_regulator"/>
</dbReference>
<dbReference type="SUPFAM" id="SSF48452">
    <property type="entry name" value="TPR-like"/>
    <property type="match status" value="1"/>
</dbReference>
<evidence type="ECO:0000313" key="9">
    <source>
        <dbReference type="Proteomes" id="UP000032066"/>
    </source>
</evidence>
<feature type="domain" description="OmpR/PhoB-type" evidence="7">
    <location>
        <begin position="1"/>
        <end position="104"/>
    </location>
</feature>
<evidence type="ECO:0000259" key="7">
    <source>
        <dbReference type="PROSITE" id="PS51755"/>
    </source>
</evidence>